<dbReference type="AlphaFoldDB" id="A0A1F5XH94"/>
<comment type="caution">
    <text evidence="2">The sequence shown here is derived from an EMBL/GenBank/DDBJ whole genome shotgun (WGS) entry which is preliminary data.</text>
</comment>
<protein>
    <recommendedName>
        <fullName evidence="4">Intracellular proteinase inhibitor BsuPI domain-containing protein</fullName>
    </recommendedName>
</protein>
<evidence type="ECO:0000256" key="1">
    <source>
        <dbReference type="SAM" id="SignalP"/>
    </source>
</evidence>
<evidence type="ECO:0000313" key="3">
    <source>
        <dbReference type="Proteomes" id="UP000177346"/>
    </source>
</evidence>
<organism evidence="2 3">
    <name type="scientific">Candidatus Giovannonibacteria bacterium RIFCSPLOWO2_01_FULL_46_32</name>
    <dbReference type="NCBI Taxonomy" id="1798353"/>
    <lineage>
        <taxon>Bacteria</taxon>
        <taxon>Candidatus Giovannoniibacteriota</taxon>
    </lineage>
</organism>
<evidence type="ECO:0008006" key="4">
    <source>
        <dbReference type="Google" id="ProtNLM"/>
    </source>
</evidence>
<name>A0A1F5XH94_9BACT</name>
<feature type="chain" id="PRO_5009522319" description="Intracellular proteinase inhibitor BsuPI domain-containing protein" evidence="1">
    <location>
        <begin position="21"/>
        <end position="238"/>
    </location>
</feature>
<sequence>MKLMVLLLALVLSIWGTAEAQTISGFLLDDEGKPLPSAEWPYSSLYLLRKNPLSAQLEYVSSTDCWGTGQGCVDKNGRFEFSAKYDGKGFENGQYIGELWANDYLLKRKEFDLFGFDIYLGVVQLDPQPVRIEFEDLPTAFSDTFEWSYHLTNLSEKALKLEVLSEISAPGETISWVNFPLKTVKANLKSGQTSAWAGKFKIPDPLPDGYSFCVSIAVRERGNPFRVYAQNGFCALKE</sequence>
<proteinExistence type="predicted"/>
<feature type="signal peptide" evidence="1">
    <location>
        <begin position="1"/>
        <end position="20"/>
    </location>
</feature>
<evidence type="ECO:0000313" key="2">
    <source>
        <dbReference type="EMBL" id="OGF87305.1"/>
    </source>
</evidence>
<accession>A0A1F5XH94</accession>
<dbReference type="EMBL" id="MFIF01000006">
    <property type="protein sequence ID" value="OGF87305.1"/>
    <property type="molecule type" value="Genomic_DNA"/>
</dbReference>
<gene>
    <name evidence="2" type="ORF">A3B19_03725</name>
</gene>
<keyword evidence="1" id="KW-0732">Signal</keyword>
<dbReference type="Proteomes" id="UP000177346">
    <property type="component" value="Unassembled WGS sequence"/>
</dbReference>
<reference evidence="2 3" key="1">
    <citation type="journal article" date="2016" name="Nat. Commun.">
        <title>Thousands of microbial genomes shed light on interconnected biogeochemical processes in an aquifer system.</title>
        <authorList>
            <person name="Anantharaman K."/>
            <person name="Brown C.T."/>
            <person name="Hug L.A."/>
            <person name="Sharon I."/>
            <person name="Castelle C.J."/>
            <person name="Probst A.J."/>
            <person name="Thomas B.C."/>
            <person name="Singh A."/>
            <person name="Wilkins M.J."/>
            <person name="Karaoz U."/>
            <person name="Brodie E.L."/>
            <person name="Williams K.H."/>
            <person name="Hubbard S.S."/>
            <person name="Banfield J.F."/>
        </authorList>
    </citation>
    <scope>NUCLEOTIDE SEQUENCE [LARGE SCALE GENOMIC DNA]</scope>
</reference>